<reference evidence="1" key="2">
    <citation type="journal article" date="2015" name="Fish Shellfish Immunol.">
        <title>Early steps in the European eel (Anguilla anguilla)-Vibrio vulnificus interaction in the gills: Role of the RtxA13 toxin.</title>
        <authorList>
            <person name="Callol A."/>
            <person name="Pajuelo D."/>
            <person name="Ebbesson L."/>
            <person name="Teles M."/>
            <person name="MacKenzie S."/>
            <person name="Amaro C."/>
        </authorList>
    </citation>
    <scope>NUCLEOTIDE SEQUENCE</scope>
</reference>
<accession>A0A0E9RUK2</accession>
<sequence>MVQMLLSVVESQHISPKLLAVSKTQGFMKAEISKGTCLKGT</sequence>
<dbReference type="AlphaFoldDB" id="A0A0E9RUK2"/>
<dbReference type="EMBL" id="GBXM01075746">
    <property type="protein sequence ID" value="JAH32831.1"/>
    <property type="molecule type" value="Transcribed_RNA"/>
</dbReference>
<evidence type="ECO:0000313" key="1">
    <source>
        <dbReference type="EMBL" id="JAH32831.1"/>
    </source>
</evidence>
<proteinExistence type="predicted"/>
<protein>
    <submittedName>
        <fullName evidence="1">Uncharacterized protein</fullName>
    </submittedName>
</protein>
<organism evidence="1">
    <name type="scientific">Anguilla anguilla</name>
    <name type="common">European freshwater eel</name>
    <name type="synonym">Muraena anguilla</name>
    <dbReference type="NCBI Taxonomy" id="7936"/>
    <lineage>
        <taxon>Eukaryota</taxon>
        <taxon>Metazoa</taxon>
        <taxon>Chordata</taxon>
        <taxon>Craniata</taxon>
        <taxon>Vertebrata</taxon>
        <taxon>Euteleostomi</taxon>
        <taxon>Actinopterygii</taxon>
        <taxon>Neopterygii</taxon>
        <taxon>Teleostei</taxon>
        <taxon>Anguilliformes</taxon>
        <taxon>Anguillidae</taxon>
        <taxon>Anguilla</taxon>
    </lineage>
</organism>
<reference evidence="1" key="1">
    <citation type="submission" date="2014-11" db="EMBL/GenBank/DDBJ databases">
        <authorList>
            <person name="Amaro Gonzalez C."/>
        </authorList>
    </citation>
    <scope>NUCLEOTIDE SEQUENCE</scope>
</reference>
<name>A0A0E9RUK2_ANGAN</name>